<name>A0A1S8WVT4_OPIVI</name>
<keyword evidence="2" id="KW-1185">Reference proteome</keyword>
<evidence type="ECO:0000313" key="2">
    <source>
        <dbReference type="Proteomes" id="UP000243686"/>
    </source>
</evidence>
<feature type="non-terminal residue" evidence="1">
    <location>
        <position position="1"/>
    </location>
</feature>
<organism evidence="1 2">
    <name type="scientific">Opisthorchis viverrini</name>
    <name type="common">Southeast Asian liver fluke</name>
    <dbReference type="NCBI Taxonomy" id="6198"/>
    <lineage>
        <taxon>Eukaryota</taxon>
        <taxon>Metazoa</taxon>
        <taxon>Spiralia</taxon>
        <taxon>Lophotrochozoa</taxon>
        <taxon>Platyhelminthes</taxon>
        <taxon>Trematoda</taxon>
        <taxon>Digenea</taxon>
        <taxon>Opisthorchiida</taxon>
        <taxon>Opisthorchiata</taxon>
        <taxon>Opisthorchiidae</taxon>
        <taxon>Opisthorchis</taxon>
    </lineage>
</organism>
<gene>
    <name evidence="1" type="ORF">X801_05609</name>
</gene>
<protein>
    <submittedName>
        <fullName evidence="1">Uncharacterized protein</fullName>
    </submittedName>
</protein>
<feature type="non-terminal residue" evidence="1">
    <location>
        <position position="140"/>
    </location>
</feature>
<proteinExistence type="predicted"/>
<evidence type="ECO:0000313" key="1">
    <source>
        <dbReference type="EMBL" id="OON18534.1"/>
    </source>
</evidence>
<dbReference type="AlphaFoldDB" id="A0A1S8WVT4"/>
<sequence length="140" mass="15987">LELHTECSANVTPTIRTTHVDFESCLKVVNDHQFVYSNDSQSFAFIYTKIHMTDLMRQQMSSTKRRILLFTEILVFIGSTLADDDQICIGQCREDYIECTDVCRMSRVHPGFCRAKCHENLIDCLEGQCGADPAYVPMPL</sequence>
<dbReference type="EMBL" id="KV894078">
    <property type="protein sequence ID" value="OON18534.1"/>
    <property type="molecule type" value="Genomic_DNA"/>
</dbReference>
<accession>A0A1S8WVT4</accession>
<dbReference type="Proteomes" id="UP000243686">
    <property type="component" value="Unassembled WGS sequence"/>
</dbReference>
<reference evidence="1 2" key="1">
    <citation type="submission" date="2015-03" db="EMBL/GenBank/DDBJ databases">
        <title>Draft genome of the nematode, Opisthorchis viverrini.</title>
        <authorList>
            <person name="Mitreva M."/>
        </authorList>
    </citation>
    <scope>NUCLEOTIDE SEQUENCE [LARGE SCALE GENOMIC DNA]</scope>
    <source>
        <strain evidence="1">Khon Kaen</strain>
    </source>
</reference>